<evidence type="ECO:0000256" key="8">
    <source>
        <dbReference type="ARBA" id="ARBA00047899"/>
    </source>
</evidence>
<dbReference type="PROSITE" id="PS50108">
    <property type="entry name" value="CRIB"/>
    <property type="match status" value="1"/>
</dbReference>
<comment type="catalytic activity">
    <reaction evidence="8">
        <text>L-threonyl-[protein] + ATP = O-phospho-L-threonyl-[protein] + ADP + H(+)</text>
        <dbReference type="Rhea" id="RHEA:46608"/>
        <dbReference type="Rhea" id="RHEA-COMP:11060"/>
        <dbReference type="Rhea" id="RHEA-COMP:11605"/>
        <dbReference type="ChEBI" id="CHEBI:15378"/>
        <dbReference type="ChEBI" id="CHEBI:30013"/>
        <dbReference type="ChEBI" id="CHEBI:30616"/>
        <dbReference type="ChEBI" id="CHEBI:61977"/>
        <dbReference type="ChEBI" id="CHEBI:456216"/>
        <dbReference type="EC" id="2.7.11.1"/>
    </reaction>
</comment>
<comment type="caution">
    <text evidence="14">The sequence shown here is derived from an EMBL/GenBank/DDBJ whole genome shotgun (WGS) entry which is preliminary data.</text>
</comment>
<dbReference type="SMART" id="SM00233">
    <property type="entry name" value="PH"/>
    <property type="match status" value="1"/>
</dbReference>
<dbReference type="EMBL" id="LLZZ01000106">
    <property type="protein sequence ID" value="KTB08102.1"/>
    <property type="molecule type" value="Genomic_DNA"/>
</dbReference>
<feature type="compositionally biased region" description="Low complexity" evidence="10">
    <location>
        <begin position="247"/>
        <end position="262"/>
    </location>
</feature>
<dbReference type="GO" id="GO:0005634">
    <property type="term" value="C:nucleus"/>
    <property type="evidence" value="ECO:0007669"/>
    <property type="project" value="EnsemblFungi"/>
</dbReference>
<accession>A0A0W0D444</accession>
<dbReference type="SMART" id="SM00220">
    <property type="entry name" value="S_TKc"/>
    <property type="match status" value="1"/>
</dbReference>
<dbReference type="AlphaFoldDB" id="A0A0W0D444"/>
<evidence type="ECO:0000256" key="5">
    <source>
        <dbReference type="ARBA" id="ARBA00022741"/>
    </source>
</evidence>
<evidence type="ECO:0000256" key="10">
    <source>
        <dbReference type="SAM" id="MobiDB-lite"/>
    </source>
</evidence>
<keyword evidence="5" id="KW-0547">Nucleotide-binding</keyword>
<dbReference type="Gene3D" id="1.10.510.10">
    <property type="entry name" value="Transferase(Phosphotransferase) domain 1"/>
    <property type="match status" value="1"/>
</dbReference>
<dbReference type="FunFam" id="3.90.810.10:FF:000005">
    <property type="entry name" value="Non-specific serine/threonine protein kinase"/>
    <property type="match status" value="1"/>
</dbReference>
<feature type="region of interest" description="Disordered" evidence="10">
    <location>
        <begin position="383"/>
        <end position="432"/>
    </location>
</feature>
<dbReference type="PROSITE" id="PS50011">
    <property type="entry name" value="PROTEIN_KINASE_DOM"/>
    <property type="match status" value="1"/>
</dbReference>
<evidence type="ECO:0000256" key="6">
    <source>
        <dbReference type="ARBA" id="ARBA00022777"/>
    </source>
</evidence>
<evidence type="ECO:0000259" key="13">
    <source>
        <dbReference type="PROSITE" id="PS50108"/>
    </source>
</evidence>
<dbReference type="CDD" id="cd13279">
    <property type="entry name" value="PH_Cla4_Ste20"/>
    <property type="match status" value="1"/>
</dbReference>
<feature type="domain" description="Protein kinase" evidence="12">
    <location>
        <begin position="564"/>
        <end position="844"/>
    </location>
</feature>
<dbReference type="SUPFAM" id="SSF56112">
    <property type="entry name" value="Protein kinase-like (PK-like)"/>
    <property type="match status" value="1"/>
</dbReference>
<evidence type="ECO:0000313" key="15">
    <source>
        <dbReference type="Proteomes" id="UP000054886"/>
    </source>
</evidence>
<dbReference type="Pfam" id="PF00786">
    <property type="entry name" value="PBD"/>
    <property type="match status" value="1"/>
</dbReference>
<dbReference type="GO" id="GO:0000011">
    <property type="term" value="P:vacuole inheritance"/>
    <property type="evidence" value="ECO:0007669"/>
    <property type="project" value="EnsemblFungi"/>
</dbReference>
<keyword evidence="7" id="KW-0067">ATP-binding</keyword>
<dbReference type="FunFam" id="2.30.29.30:FF:000356">
    <property type="entry name" value="Non-specific serine/threonine protein kinase"/>
    <property type="match status" value="1"/>
</dbReference>
<dbReference type="VEuPathDB" id="FungiDB:CAGL0M03729g"/>
<name>A0A0W0D444_CANGB</name>
<evidence type="ECO:0000256" key="1">
    <source>
        <dbReference type="ARBA" id="ARBA00008874"/>
    </source>
</evidence>
<dbReference type="GO" id="GO:2000910">
    <property type="term" value="P:negative regulation of sterol import"/>
    <property type="evidence" value="ECO:0007669"/>
    <property type="project" value="EnsemblFungi"/>
</dbReference>
<protein>
    <recommendedName>
        <fullName evidence="2">non-specific serine/threonine protein kinase</fullName>
        <ecNumber evidence="2">2.7.11.1</ecNumber>
    </recommendedName>
</protein>
<feature type="compositionally biased region" description="Polar residues" evidence="10">
    <location>
        <begin position="323"/>
        <end position="350"/>
    </location>
</feature>
<evidence type="ECO:0000256" key="7">
    <source>
        <dbReference type="ARBA" id="ARBA00022840"/>
    </source>
</evidence>
<dbReference type="InterPro" id="IPR011009">
    <property type="entry name" value="Kinase-like_dom_sf"/>
</dbReference>
<dbReference type="GO" id="GO:0000122">
    <property type="term" value="P:negative regulation of transcription by RNA polymerase II"/>
    <property type="evidence" value="ECO:0007669"/>
    <property type="project" value="EnsemblFungi"/>
</dbReference>
<reference evidence="14 15" key="1">
    <citation type="submission" date="2015-10" db="EMBL/GenBank/DDBJ databases">
        <title>Draft genomes sequences of Candida glabrata isolates 1A, 1B, 2A, 2B, 3A and 3B.</title>
        <authorList>
            <person name="Haavelsrud O.E."/>
            <person name="Gaustad P."/>
        </authorList>
    </citation>
    <scope>NUCLEOTIDE SEQUENCE [LARGE SCALE GENOMIC DNA]</scope>
    <source>
        <strain evidence="14">910700640</strain>
    </source>
</reference>
<evidence type="ECO:0000256" key="2">
    <source>
        <dbReference type="ARBA" id="ARBA00012513"/>
    </source>
</evidence>
<dbReference type="GO" id="GO:0035376">
    <property type="term" value="P:sterol import"/>
    <property type="evidence" value="ECO:0007669"/>
    <property type="project" value="EnsemblFungi"/>
</dbReference>
<comment type="similarity">
    <text evidence="1">Belongs to the protein kinase superfamily. STE Ser/Thr protein kinase family. STE20 subfamily.</text>
</comment>
<dbReference type="InterPro" id="IPR000719">
    <property type="entry name" value="Prot_kinase_dom"/>
</dbReference>
<dbReference type="GO" id="GO:0000324">
    <property type="term" value="C:fungal-type vacuole"/>
    <property type="evidence" value="ECO:0007669"/>
    <property type="project" value="EnsemblFungi"/>
</dbReference>
<dbReference type="GO" id="GO:0031106">
    <property type="term" value="P:septin ring organization"/>
    <property type="evidence" value="ECO:0007669"/>
    <property type="project" value="EnsemblFungi"/>
</dbReference>
<keyword evidence="6 14" id="KW-0418">Kinase</keyword>
<dbReference type="EC" id="2.7.11.1" evidence="2"/>
<dbReference type="GO" id="GO:0019236">
    <property type="term" value="P:response to pheromone"/>
    <property type="evidence" value="ECO:0007669"/>
    <property type="project" value="EnsemblFungi"/>
</dbReference>
<evidence type="ECO:0000256" key="4">
    <source>
        <dbReference type="ARBA" id="ARBA00022679"/>
    </source>
</evidence>
<dbReference type="VEuPathDB" id="FungiDB:B1J91_M03729g"/>
<evidence type="ECO:0000313" key="14">
    <source>
        <dbReference type="EMBL" id="KTB08102.1"/>
    </source>
</evidence>
<dbReference type="PROSITE" id="PS00108">
    <property type="entry name" value="PROTEIN_KINASE_ST"/>
    <property type="match status" value="1"/>
</dbReference>
<dbReference type="GO" id="GO:0106310">
    <property type="term" value="F:protein serine kinase activity"/>
    <property type="evidence" value="ECO:0007669"/>
    <property type="project" value="RHEA"/>
</dbReference>
<evidence type="ECO:0000256" key="3">
    <source>
        <dbReference type="ARBA" id="ARBA00022527"/>
    </source>
</evidence>
<dbReference type="SMART" id="SM00285">
    <property type="entry name" value="PBD"/>
    <property type="match status" value="1"/>
</dbReference>
<evidence type="ECO:0000259" key="12">
    <source>
        <dbReference type="PROSITE" id="PS50011"/>
    </source>
</evidence>
<dbReference type="Gene3D" id="3.90.810.10">
    <property type="entry name" value="CRIB domain"/>
    <property type="match status" value="1"/>
</dbReference>
<dbReference type="GO" id="GO:0005933">
    <property type="term" value="C:cellular bud"/>
    <property type="evidence" value="ECO:0007669"/>
    <property type="project" value="EnsemblFungi"/>
</dbReference>
<dbReference type="CDD" id="cd06614">
    <property type="entry name" value="STKc_PAK"/>
    <property type="match status" value="1"/>
</dbReference>
<evidence type="ECO:0000259" key="11">
    <source>
        <dbReference type="PROSITE" id="PS50003"/>
    </source>
</evidence>
<dbReference type="GO" id="GO:0000278">
    <property type="term" value="P:mitotic cell cycle"/>
    <property type="evidence" value="ECO:0007669"/>
    <property type="project" value="EnsemblFungi"/>
</dbReference>
<evidence type="ECO:0000256" key="9">
    <source>
        <dbReference type="ARBA" id="ARBA00048679"/>
    </source>
</evidence>
<keyword evidence="4" id="KW-0808">Transferase</keyword>
<dbReference type="Pfam" id="PF00169">
    <property type="entry name" value="PH"/>
    <property type="match status" value="1"/>
</dbReference>
<dbReference type="GO" id="GO:0042307">
    <property type="term" value="P:positive regulation of protein import into nucleus"/>
    <property type="evidence" value="ECO:0007669"/>
    <property type="project" value="EnsemblFungi"/>
</dbReference>
<sequence length="861" mass="94831">MSLSAAAAKISDSDFQSIGPAPRPPVSAGGAAFNKTQPITRYMSQLDLNSGRANRSNSNVRRKSGWVSYKDDGLLSFLWQKRFMVLNDSALTLYKNEKVTEDPVLKIPLTVIVSVSKNQLKQYCFELTRVSERNSSNGGQSGNTDSMAKKTIYIATKTETDLISWLDSIFAKCPLLSGVSSPTNFTHKVHVGFDPETGSFVGMPTNWEKLLKHSRITGEDWNNDSAAVIQVLNFYQEYNNGEGSTYGAGSTTSVSSGSTNSSQINLLKDTNTSTNSSDKVSPISQAISMVPQRRAPSPPKQSSTVNSVNSVNVVPSQNSSQQAINMPNRSNTPIRQGSSPYQNNISSKNNMAPRMQAPSPAGGNKIQNSLPKLATHNNYNQQQGFVNKYPSPGSSPGSSQPPSPINGYRPHHNMSNPYANKGPGSPLNARPNQQTTIQNQVPFNQRNGSQQQSNYPMKVYPTIPVLKQPQQGGGYPNQNVIQNQTSVNAANMAMRQQQQQQNKINQNNPPAALQPVRQAPKKPAGVSKDGAEKAKKTSKPTMSNAEIMSKLKQVTLDADPSTLFKMIEKAGQGASGSVYLAERTEIIEADGPQHQRGGTEHEDPLIGDKVAIKQMVLSKQPRKELIVNEIMVMNDSRHENIVNFLEAYLKTEDDLWVVMEYMEGGSLTDIIENSPTNGSAYSPLSEPQIAYIVRETCKGLKFLHDKNIIHRDIKSDNVLLDTKARVKITDFGFCAKLTDQRSKRATMVGTPYWMAPEVVKQKEYDAKVDVWSLGIMAIEMLEGEPPYLNEDPLKALYLIATNGTPKLKHPQSLSLEIKRFLSVCLCVDVKYRASTEELLHHSFFNIACEPEDLTSLLENKK</sequence>
<dbReference type="GO" id="GO:0007096">
    <property type="term" value="P:regulation of exit from mitosis"/>
    <property type="evidence" value="ECO:0007669"/>
    <property type="project" value="EnsemblFungi"/>
</dbReference>
<gene>
    <name evidence="14" type="ORF">AO440_004016</name>
</gene>
<feature type="region of interest" description="Disordered" evidence="10">
    <location>
        <begin position="314"/>
        <end position="370"/>
    </location>
</feature>
<dbReference type="GO" id="GO:0005524">
    <property type="term" value="F:ATP binding"/>
    <property type="evidence" value="ECO:0007669"/>
    <property type="project" value="UniProtKB-KW"/>
</dbReference>
<dbReference type="PANTHER" id="PTHR45832">
    <property type="entry name" value="SERINE/THREONINE-PROTEIN KINASE SAMKA-RELATED-RELATED"/>
    <property type="match status" value="1"/>
</dbReference>
<dbReference type="InterPro" id="IPR008271">
    <property type="entry name" value="Ser/Thr_kinase_AS"/>
</dbReference>
<dbReference type="Gene3D" id="2.30.29.30">
    <property type="entry name" value="Pleckstrin-homology domain (PH domain)/Phosphotyrosine-binding domain (PTB)"/>
    <property type="match status" value="1"/>
</dbReference>
<dbReference type="VEuPathDB" id="FungiDB:GVI51_M03641"/>
<keyword evidence="3" id="KW-0723">Serine/threonine-protein kinase</keyword>
<dbReference type="CDD" id="cd01093">
    <property type="entry name" value="CRIB_PAK_like"/>
    <property type="match status" value="1"/>
</dbReference>
<dbReference type="InterPro" id="IPR051931">
    <property type="entry name" value="PAK3-like"/>
</dbReference>
<dbReference type="SUPFAM" id="SSF50729">
    <property type="entry name" value="PH domain-like"/>
    <property type="match status" value="1"/>
</dbReference>
<dbReference type="GO" id="GO:0010629">
    <property type="term" value="P:negative regulation of gene expression"/>
    <property type="evidence" value="ECO:0007669"/>
    <property type="project" value="EnsemblFungi"/>
</dbReference>
<organism evidence="14 15">
    <name type="scientific">Candida glabrata</name>
    <name type="common">Yeast</name>
    <name type="synonym">Torulopsis glabrata</name>
    <dbReference type="NCBI Taxonomy" id="5478"/>
    <lineage>
        <taxon>Eukaryota</taxon>
        <taxon>Fungi</taxon>
        <taxon>Dikarya</taxon>
        <taxon>Ascomycota</taxon>
        <taxon>Saccharomycotina</taxon>
        <taxon>Saccharomycetes</taxon>
        <taxon>Saccharomycetales</taxon>
        <taxon>Saccharomycetaceae</taxon>
        <taxon>Nakaseomyces</taxon>
    </lineage>
</organism>
<dbReference type="InterPro" id="IPR000095">
    <property type="entry name" value="CRIB_dom"/>
</dbReference>
<dbReference type="GO" id="GO:0004674">
    <property type="term" value="F:protein serine/threonine kinase activity"/>
    <property type="evidence" value="ECO:0007669"/>
    <property type="project" value="UniProtKB-KW"/>
</dbReference>
<feature type="domain" description="PH" evidence="11">
    <location>
        <begin position="60"/>
        <end position="174"/>
    </location>
</feature>
<dbReference type="GO" id="GO:0120157">
    <property type="term" value="C:PAR polarity complex"/>
    <property type="evidence" value="ECO:0007669"/>
    <property type="project" value="EnsemblFungi"/>
</dbReference>
<feature type="region of interest" description="Disordered" evidence="10">
    <location>
        <begin position="492"/>
        <end position="541"/>
    </location>
</feature>
<dbReference type="Pfam" id="PF00069">
    <property type="entry name" value="Pkinase"/>
    <property type="match status" value="1"/>
</dbReference>
<dbReference type="Proteomes" id="UP000054886">
    <property type="component" value="Unassembled WGS sequence"/>
</dbReference>
<feature type="compositionally biased region" description="Polar residues" evidence="10">
    <location>
        <begin position="263"/>
        <end position="281"/>
    </location>
</feature>
<feature type="domain" description="CRIB" evidence="13">
    <location>
        <begin position="179"/>
        <end position="192"/>
    </location>
</feature>
<feature type="compositionally biased region" description="Low complexity" evidence="10">
    <location>
        <begin position="492"/>
        <end position="511"/>
    </location>
</feature>
<dbReference type="FunFam" id="1.10.510.10:FF:000139">
    <property type="entry name" value="Non-specific serine/threonine protein kinase"/>
    <property type="match status" value="1"/>
</dbReference>
<dbReference type="InterPro" id="IPR033923">
    <property type="entry name" value="PAK_BD"/>
</dbReference>
<dbReference type="InterPro" id="IPR036936">
    <property type="entry name" value="CRIB_dom_sf"/>
</dbReference>
<dbReference type="Gene3D" id="3.30.200.20">
    <property type="entry name" value="Phosphorylase Kinase, domain 1"/>
    <property type="match status" value="1"/>
</dbReference>
<dbReference type="VEuPathDB" id="FungiDB:GWK60_M03641"/>
<dbReference type="PROSITE" id="PS50003">
    <property type="entry name" value="PH_DOMAIN"/>
    <property type="match status" value="1"/>
</dbReference>
<comment type="catalytic activity">
    <reaction evidence="9">
        <text>L-seryl-[protein] + ATP = O-phospho-L-seryl-[protein] + ADP + H(+)</text>
        <dbReference type="Rhea" id="RHEA:17989"/>
        <dbReference type="Rhea" id="RHEA-COMP:9863"/>
        <dbReference type="Rhea" id="RHEA-COMP:11604"/>
        <dbReference type="ChEBI" id="CHEBI:15378"/>
        <dbReference type="ChEBI" id="CHEBI:29999"/>
        <dbReference type="ChEBI" id="CHEBI:30616"/>
        <dbReference type="ChEBI" id="CHEBI:83421"/>
        <dbReference type="ChEBI" id="CHEBI:456216"/>
        <dbReference type="EC" id="2.7.11.1"/>
    </reaction>
</comment>
<proteinExistence type="inferred from homology"/>
<dbReference type="PANTHER" id="PTHR45832:SF22">
    <property type="entry name" value="SERINE_THREONINE-PROTEIN KINASE SAMKA-RELATED"/>
    <property type="match status" value="1"/>
</dbReference>
<dbReference type="InterPro" id="IPR001849">
    <property type="entry name" value="PH_domain"/>
</dbReference>
<dbReference type="InterPro" id="IPR011993">
    <property type="entry name" value="PH-like_dom_sf"/>
</dbReference>
<feature type="region of interest" description="Disordered" evidence="10">
    <location>
        <begin position="288"/>
        <end position="307"/>
    </location>
</feature>
<feature type="region of interest" description="Disordered" evidence="10">
    <location>
        <begin position="247"/>
        <end position="281"/>
    </location>
</feature>